<dbReference type="STRING" id="1499687.BN1080_03314"/>
<reference evidence="1 2" key="1">
    <citation type="submission" date="2014-09" db="EMBL/GenBank/DDBJ databases">
        <authorList>
            <person name="Urmite Genomes Urmite Genomes"/>
        </authorList>
    </citation>
    <scope>NUCLEOTIDE SEQUENCE [LARGE SCALE GENOMIC DNA]</scope>
    <source>
        <strain evidence="1 2">ES2</strain>
    </source>
</reference>
<proteinExistence type="predicted"/>
<keyword evidence="2" id="KW-1185">Reference proteome</keyword>
<accession>A0A098ER60</accession>
<dbReference type="Proteomes" id="UP000043699">
    <property type="component" value="Unassembled WGS sequence"/>
</dbReference>
<name>A0A098ER60_9BACL</name>
<gene>
    <name evidence="1" type="ORF">BN1080_03314</name>
</gene>
<organism evidence="1 2">
    <name type="scientific">Planococcus massiliensis</name>
    <dbReference type="NCBI Taxonomy" id="1499687"/>
    <lineage>
        <taxon>Bacteria</taxon>
        <taxon>Bacillati</taxon>
        <taxon>Bacillota</taxon>
        <taxon>Bacilli</taxon>
        <taxon>Bacillales</taxon>
        <taxon>Caryophanaceae</taxon>
        <taxon>Planococcus</taxon>
    </lineage>
</organism>
<dbReference type="RefSeq" id="WP_052653774.1">
    <property type="nucleotide sequence ID" value="NZ_CCXS01000001.1"/>
</dbReference>
<sequence length="190" mass="21514">MEKYCLKPEVAQAAAVETMHEHIANWISKWFNGKKKLRSIEMVFLPYYIFPYQLQSRSINETIDGLIGIETYESHSVILPVEQRLNELKAGVPVLPIGEEANPKLAYDAVYSEAFIKEKRRSSIRLEVGSPFLLYVPYWIGYLKGKETDMLVIDGLSGKIDIKLKDSVMKAFLKEAELQSKPTGAETGAI</sequence>
<dbReference type="OrthoDB" id="2964109at2"/>
<dbReference type="AlphaFoldDB" id="A0A098ER60"/>
<evidence type="ECO:0000313" key="2">
    <source>
        <dbReference type="Proteomes" id="UP000043699"/>
    </source>
</evidence>
<evidence type="ECO:0000313" key="1">
    <source>
        <dbReference type="EMBL" id="CEG24292.1"/>
    </source>
</evidence>
<dbReference type="EMBL" id="CCXS01000001">
    <property type="protein sequence ID" value="CEG24292.1"/>
    <property type="molecule type" value="Genomic_DNA"/>
</dbReference>
<protein>
    <submittedName>
        <fullName evidence="1">Uncharacterized protein</fullName>
    </submittedName>
</protein>